<feature type="region of interest" description="Disordered" evidence="1">
    <location>
        <begin position="38"/>
        <end position="65"/>
    </location>
</feature>
<feature type="compositionally biased region" description="Basic and acidic residues" evidence="1">
    <location>
        <begin position="39"/>
        <end position="62"/>
    </location>
</feature>
<organism evidence="2 3">
    <name type="scientific">Characodon lateralis</name>
    <dbReference type="NCBI Taxonomy" id="208331"/>
    <lineage>
        <taxon>Eukaryota</taxon>
        <taxon>Metazoa</taxon>
        <taxon>Chordata</taxon>
        <taxon>Craniata</taxon>
        <taxon>Vertebrata</taxon>
        <taxon>Euteleostomi</taxon>
        <taxon>Actinopterygii</taxon>
        <taxon>Neopterygii</taxon>
        <taxon>Teleostei</taxon>
        <taxon>Neoteleostei</taxon>
        <taxon>Acanthomorphata</taxon>
        <taxon>Ovalentaria</taxon>
        <taxon>Atherinomorphae</taxon>
        <taxon>Cyprinodontiformes</taxon>
        <taxon>Goodeidae</taxon>
        <taxon>Characodon</taxon>
    </lineage>
</organism>
<accession>A0ABU7EWB0</accession>
<name>A0ABU7EWB0_9TELE</name>
<evidence type="ECO:0000256" key="1">
    <source>
        <dbReference type="SAM" id="MobiDB-lite"/>
    </source>
</evidence>
<sequence>MFTRQSLTPSTRRVSHKRSLLNKLVVQSAVFKHFYSNSSERKKFDRKTCTSNKNDRSLEKTAEQNPFKNFKELHKDVLRLESAHQEPQCTALHMDYKCFIPRVKPTLN</sequence>
<protein>
    <submittedName>
        <fullName evidence="2">Uncharacterized protein</fullName>
    </submittedName>
</protein>
<evidence type="ECO:0000313" key="3">
    <source>
        <dbReference type="Proteomes" id="UP001352852"/>
    </source>
</evidence>
<keyword evidence="3" id="KW-1185">Reference proteome</keyword>
<gene>
    <name evidence="2" type="ORF">CHARACLAT_023140</name>
</gene>
<proteinExistence type="predicted"/>
<evidence type="ECO:0000313" key="2">
    <source>
        <dbReference type="EMBL" id="MED6291394.1"/>
    </source>
</evidence>
<dbReference type="EMBL" id="JAHUTJ010068002">
    <property type="protein sequence ID" value="MED6291394.1"/>
    <property type="molecule type" value="Genomic_DNA"/>
</dbReference>
<comment type="caution">
    <text evidence="2">The sequence shown here is derived from an EMBL/GenBank/DDBJ whole genome shotgun (WGS) entry which is preliminary data.</text>
</comment>
<reference evidence="2 3" key="1">
    <citation type="submission" date="2021-06" db="EMBL/GenBank/DDBJ databases">
        <authorList>
            <person name="Palmer J.M."/>
        </authorList>
    </citation>
    <scope>NUCLEOTIDE SEQUENCE [LARGE SCALE GENOMIC DNA]</scope>
    <source>
        <strain evidence="2 3">CL_MEX2019</strain>
        <tissue evidence="2">Muscle</tissue>
    </source>
</reference>
<dbReference type="Proteomes" id="UP001352852">
    <property type="component" value="Unassembled WGS sequence"/>
</dbReference>